<feature type="transmembrane region" description="Helical" evidence="1">
    <location>
        <begin position="89"/>
        <end position="108"/>
    </location>
</feature>
<feature type="transmembrane region" description="Helical" evidence="1">
    <location>
        <begin position="194"/>
        <end position="211"/>
    </location>
</feature>
<evidence type="ECO:0000256" key="1">
    <source>
        <dbReference type="SAM" id="Phobius"/>
    </source>
</evidence>
<feature type="transmembrane region" description="Helical" evidence="1">
    <location>
        <begin position="156"/>
        <end position="182"/>
    </location>
</feature>
<organism evidence="2 3">
    <name type="scientific">Turicibacter bilis</name>
    <dbReference type="NCBI Taxonomy" id="2735723"/>
    <lineage>
        <taxon>Bacteria</taxon>
        <taxon>Bacillati</taxon>
        <taxon>Bacillota</taxon>
        <taxon>Erysipelotrichia</taxon>
        <taxon>Erysipelotrichales</taxon>
        <taxon>Turicibacteraceae</taxon>
        <taxon>Turicibacter</taxon>
    </lineage>
</organism>
<feature type="transmembrane region" description="Helical" evidence="1">
    <location>
        <begin position="120"/>
        <end position="144"/>
    </location>
</feature>
<gene>
    <name evidence="2" type="ORF">J0J69_06350</name>
</gene>
<protein>
    <submittedName>
        <fullName evidence="2">EpsG family protein</fullName>
    </submittedName>
</protein>
<evidence type="ECO:0000313" key="3">
    <source>
        <dbReference type="Proteomes" id="UP001058016"/>
    </source>
</evidence>
<sequence>MEILFSLLLVYLILASVFNFSNKYPKMSFFLNLLLLSIITGSVYEKIGGGGDYDNYRNIFNSISLEKFPDKEIFFYYLNLLIKSFTDNFSIAFLCFMFIINFFILAFIYKYSKNIDMSLLMYVIMGGYITSTNITRQFIAIALVTYSIRYLIEKKYVMYILFCVLSVSFHTTAIIPIFTNFLISIFNEKIYKNYIIYFIFINCMIIVEPLIRKIGIEMFYENYSDGYFNYGSNILHYVVQLAFIGFYIINLRKVRCANIKLFINLATMASMFTLMSRNMVLYARFASYFNIFHVVAMVNILFYNRNIKEKRLFYYLIFIGLLVYYVLLTRKAFVFESSIVDYFRNL</sequence>
<accession>A0ABY5JMM2</accession>
<dbReference type="RefSeq" id="WP_212725994.1">
    <property type="nucleotide sequence ID" value="NZ_CP071249.1"/>
</dbReference>
<feature type="transmembrane region" description="Helical" evidence="1">
    <location>
        <begin position="312"/>
        <end position="328"/>
    </location>
</feature>
<dbReference type="Pfam" id="PF14897">
    <property type="entry name" value="EpsG"/>
    <property type="match status" value="1"/>
</dbReference>
<keyword evidence="1" id="KW-0812">Transmembrane</keyword>
<evidence type="ECO:0000313" key="2">
    <source>
        <dbReference type="EMBL" id="UUF07106.1"/>
    </source>
</evidence>
<name>A0ABY5JMM2_9FIRM</name>
<dbReference type="InterPro" id="IPR049458">
    <property type="entry name" value="EpsG-like"/>
</dbReference>
<keyword evidence="1" id="KW-1133">Transmembrane helix</keyword>
<feature type="transmembrane region" description="Helical" evidence="1">
    <location>
        <begin position="231"/>
        <end position="249"/>
    </location>
</feature>
<dbReference type="EMBL" id="CP071249">
    <property type="protein sequence ID" value="UUF07106.1"/>
    <property type="molecule type" value="Genomic_DNA"/>
</dbReference>
<proteinExistence type="predicted"/>
<keyword evidence="1" id="KW-0472">Membrane</keyword>
<keyword evidence="3" id="KW-1185">Reference proteome</keyword>
<reference evidence="2 3" key="1">
    <citation type="submission" date="2021-03" db="EMBL/GenBank/DDBJ databases">
        <title>Comparative Genomics and Metabolomics in the genus Turicibacter.</title>
        <authorList>
            <person name="Maki J."/>
            <person name="Looft T."/>
        </authorList>
    </citation>
    <scope>NUCLEOTIDE SEQUENCE [LARGE SCALE GENOMIC DNA]</scope>
    <source>
        <strain evidence="2 3">MMM721</strain>
    </source>
</reference>
<dbReference type="Proteomes" id="UP001058016">
    <property type="component" value="Chromosome"/>
</dbReference>
<feature type="transmembrane region" description="Helical" evidence="1">
    <location>
        <begin position="261"/>
        <end position="279"/>
    </location>
</feature>
<feature type="transmembrane region" description="Helical" evidence="1">
    <location>
        <begin position="285"/>
        <end position="303"/>
    </location>
</feature>